<feature type="transmembrane region" description="Helical" evidence="10">
    <location>
        <begin position="192"/>
        <end position="210"/>
    </location>
</feature>
<dbReference type="GO" id="GO:0034707">
    <property type="term" value="C:chloride channel complex"/>
    <property type="evidence" value="ECO:0007669"/>
    <property type="project" value="UniProtKB-KW"/>
</dbReference>
<reference evidence="12" key="1">
    <citation type="submission" date="2016-10" db="EMBL/GenBank/DDBJ databases">
        <authorList>
            <person name="Varghese N."/>
            <person name="Submissions S."/>
        </authorList>
    </citation>
    <scope>NUCLEOTIDE SEQUENCE [LARGE SCALE GENOMIC DNA]</scope>
    <source>
        <strain evidence="12">8N4</strain>
    </source>
</reference>
<dbReference type="Pfam" id="PF00654">
    <property type="entry name" value="Voltage_CLC"/>
    <property type="match status" value="1"/>
</dbReference>
<name>A0A1H9DQJ5_9GAMM</name>
<dbReference type="InterPro" id="IPR014743">
    <property type="entry name" value="Cl-channel_core"/>
</dbReference>
<dbReference type="RefSeq" id="WP_230527227.1">
    <property type="nucleotide sequence ID" value="NZ_FOGC01000001.1"/>
</dbReference>
<dbReference type="SUPFAM" id="SSF81340">
    <property type="entry name" value="Clc chloride channel"/>
    <property type="match status" value="1"/>
</dbReference>
<evidence type="ECO:0000256" key="3">
    <source>
        <dbReference type="ARBA" id="ARBA00022692"/>
    </source>
</evidence>
<evidence type="ECO:0000256" key="5">
    <source>
        <dbReference type="ARBA" id="ARBA00023065"/>
    </source>
</evidence>
<evidence type="ECO:0000256" key="10">
    <source>
        <dbReference type="SAM" id="Phobius"/>
    </source>
</evidence>
<organism evidence="11 12">
    <name type="scientific">Rosenbergiella nectarea</name>
    <dbReference type="NCBI Taxonomy" id="988801"/>
    <lineage>
        <taxon>Bacteria</taxon>
        <taxon>Pseudomonadati</taxon>
        <taxon>Pseudomonadota</taxon>
        <taxon>Gammaproteobacteria</taxon>
        <taxon>Enterobacterales</taxon>
        <taxon>Erwiniaceae</taxon>
        <taxon>Rosenbergiella</taxon>
    </lineage>
</organism>
<dbReference type="InterPro" id="IPR050368">
    <property type="entry name" value="ClC-type_chloride_channel"/>
</dbReference>
<evidence type="ECO:0000313" key="12">
    <source>
        <dbReference type="Proteomes" id="UP000242515"/>
    </source>
</evidence>
<evidence type="ECO:0000256" key="7">
    <source>
        <dbReference type="ARBA" id="ARBA00023173"/>
    </source>
</evidence>
<feature type="transmembrane region" description="Helical" evidence="10">
    <location>
        <begin position="12"/>
        <end position="37"/>
    </location>
</feature>
<evidence type="ECO:0000256" key="6">
    <source>
        <dbReference type="ARBA" id="ARBA00023136"/>
    </source>
</evidence>
<feature type="transmembrane region" description="Helical" evidence="10">
    <location>
        <begin position="157"/>
        <end position="180"/>
    </location>
</feature>
<keyword evidence="6 10" id="KW-0472">Membrane</keyword>
<feature type="transmembrane region" description="Helical" evidence="10">
    <location>
        <begin position="360"/>
        <end position="385"/>
    </location>
</feature>
<dbReference type="CDD" id="cd00400">
    <property type="entry name" value="Voltage_gated_ClC"/>
    <property type="match status" value="1"/>
</dbReference>
<dbReference type="PANTHER" id="PTHR43427">
    <property type="entry name" value="CHLORIDE CHANNEL PROTEIN CLC-E"/>
    <property type="match status" value="1"/>
</dbReference>
<dbReference type="CDD" id="cd02205">
    <property type="entry name" value="CBS_pair_SF"/>
    <property type="match status" value="1"/>
</dbReference>
<sequence length="562" mass="60104">MKIQNSSLSWHGLFLAIPVGIVGAGVTLLFRMLIALFNLAVFGRSDDITQAMQVWPWYCWPLIVGIGGAIAGGLLHFAVKFEKQTAIKSDYLDVINARLNAVPTGSSVLRACSSMISISSGASIGKEGPMVQLAALCGSWLARFVPKKFALANTDMVAMAAAAGLASVYHAPLASTIFVAEIAFGISALQRTIPIMLSAVTAVLTMWVIGFRSPLYPLMDVHFSIQTGPLIITVILAVFSGLIGFGFISLTQKSRQLFNRIPSLPVRLACGGAAVGSLAIITPAILGNGNEVIVNLFAGHYLLPMLLTLLGLKVIATSCSVGSGAVGGMFTPALMIGATLGGMCGIISQQLGITHASPWLFAAIGMAAVLSAISQAPLMAILMVMEMTLNSSLLFPLMIACVVATMVTYQCHSPTTYPLIGTHLSRANAKFTFDQTRISEVIIPGACLSPKDSVHQALNASGHKRERYVYIIDDKQRFLGVVSIHKIVEKVLAEDITLNSPVEQVMETDFPHVFQDQTLKQGWEAFSQVTLERLPVLNNPQQRQFVGALTKTSLIQQAESFL</sequence>
<keyword evidence="7" id="KW-0869">Chloride channel</keyword>
<feature type="transmembrane region" description="Helical" evidence="10">
    <location>
        <begin position="324"/>
        <end position="348"/>
    </location>
</feature>
<dbReference type="AlphaFoldDB" id="A0A1H9DQJ5"/>
<evidence type="ECO:0000256" key="4">
    <source>
        <dbReference type="ARBA" id="ARBA00022989"/>
    </source>
</evidence>
<dbReference type="Gene3D" id="3.10.580.10">
    <property type="entry name" value="CBS-domain"/>
    <property type="match status" value="1"/>
</dbReference>
<comment type="subcellular location">
    <subcellularLocation>
        <location evidence="1">Membrane</location>
        <topology evidence="1">Multi-pass membrane protein</topology>
    </subcellularLocation>
</comment>
<gene>
    <name evidence="11" type="ORF">SAMN05216522_101374</name>
</gene>
<proteinExistence type="predicted"/>
<keyword evidence="9" id="KW-0407">Ion channel</keyword>
<keyword evidence="4 10" id="KW-1133">Transmembrane helix</keyword>
<keyword evidence="8" id="KW-0868">Chloride</keyword>
<dbReference type="InterPro" id="IPR001807">
    <property type="entry name" value="ClC"/>
</dbReference>
<dbReference type="SUPFAM" id="SSF54631">
    <property type="entry name" value="CBS-domain pair"/>
    <property type="match status" value="1"/>
</dbReference>
<dbReference type="PANTHER" id="PTHR43427:SF6">
    <property type="entry name" value="CHLORIDE CHANNEL PROTEIN CLC-E"/>
    <property type="match status" value="1"/>
</dbReference>
<feature type="transmembrane region" description="Helical" evidence="10">
    <location>
        <begin position="57"/>
        <end position="79"/>
    </location>
</feature>
<evidence type="ECO:0000256" key="2">
    <source>
        <dbReference type="ARBA" id="ARBA00022448"/>
    </source>
</evidence>
<protein>
    <submittedName>
        <fullName evidence="11">Chloride channel protein, CIC family</fullName>
    </submittedName>
</protein>
<dbReference type="GO" id="GO:0005254">
    <property type="term" value="F:chloride channel activity"/>
    <property type="evidence" value="ECO:0007669"/>
    <property type="project" value="UniProtKB-KW"/>
</dbReference>
<feature type="transmembrane region" description="Helical" evidence="10">
    <location>
        <begin position="392"/>
        <end position="409"/>
    </location>
</feature>
<dbReference type="STRING" id="988801.SAMN05216522_101374"/>
<dbReference type="Proteomes" id="UP000242515">
    <property type="component" value="Unassembled WGS sequence"/>
</dbReference>
<evidence type="ECO:0000256" key="8">
    <source>
        <dbReference type="ARBA" id="ARBA00023214"/>
    </source>
</evidence>
<keyword evidence="2" id="KW-0813">Transport</keyword>
<dbReference type="PRINTS" id="PR00762">
    <property type="entry name" value="CLCHANNEL"/>
</dbReference>
<keyword evidence="5" id="KW-0406">Ion transport</keyword>
<keyword evidence="12" id="KW-1185">Reference proteome</keyword>
<keyword evidence="3 10" id="KW-0812">Transmembrane</keyword>
<accession>A0A1H9DQJ5</accession>
<feature type="transmembrane region" description="Helical" evidence="10">
    <location>
        <begin position="230"/>
        <end position="252"/>
    </location>
</feature>
<dbReference type="InterPro" id="IPR046342">
    <property type="entry name" value="CBS_dom_sf"/>
</dbReference>
<feature type="transmembrane region" description="Helical" evidence="10">
    <location>
        <begin position="292"/>
        <end position="312"/>
    </location>
</feature>
<dbReference type="Gene3D" id="1.10.3080.10">
    <property type="entry name" value="Clc chloride channel"/>
    <property type="match status" value="1"/>
</dbReference>
<evidence type="ECO:0000256" key="9">
    <source>
        <dbReference type="ARBA" id="ARBA00023303"/>
    </source>
</evidence>
<dbReference type="EMBL" id="FOGC01000001">
    <property type="protein sequence ID" value="SEQ15765.1"/>
    <property type="molecule type" value="Genomic_DNA"/>
</dbReference>
<evidence type="ECO:0000313" key="11">
    <source>
        <dbReference type="EMBL" id="SEQ15765.1"/>
    </source>
</evidence>
<evidence type="ECO:0000256" key="1">
    <source>
        <dbReference type="ARBA" id="ARBA00004141"/>
    </source>
</evidence>
<feature type="transmembrane region" description="Helical" evidence="10">
    <location>
        <begin position="264"/>
        <end position="286"/>
    </location>
</feature>